<gene>
    <name evidence="3" type="ORF">BJL86_0874</name>
</gene>
<evidence type="ECO:0000259" key="2">
    <source>
        <dbReference type="Pfam" id="PF13362"/>
    </source>
</evidence>
<feature type="domain" description="Toprim" evidence="2">
    <location>
        <begin position="124"/>
        <end position="209"/>
    </location>
</feature>
<dbReference type="STRING" id="499555.BJL86_0874"/>
<dbReference type="SUPFAM" id="SSF56731">
    <property type="entry name" value="DNA primase core"/>
    <property type="match status" value="1"/>
</dbReference>
<name>A0A173LJG3_9ACTN</name>
<protein>
    <recommendedName>
        <fullName evidence="2">Toprim domain-containing protein</fullName>
    </recommendedName>
</protein>
<dbReference type="EMBL" id="CP015961">
    <property type="protein sequence ID" value="ANI91668.1"/>
    <property type="molecule type" value="Genomic_DNA"/>
</dbReference>
<dbReference type="InterPro" id="IPR027417">
    <property type="entry name" value="P-loop_NTPase"/>
</dbReference>
<dbReference type="AlphaFoldDB" id="A0A173LJG3"/>
<dbReference type="OrthoDB" id="4926055at2"/>
<dbReference type="InterPro" id="IPR006171">
    <property type="entry name" value="TOPRIM_dom"/>
</dbReference>
<organism evidence="3 4">
    <name type="scientific">Dietzia timorensis</name>
    <dbReference type="NCBI Taxonomy" id="499555"/>
    <lineage>
        <taxon>Bacteria</taxon>
        <taxon>Bacillati</taxon>
        <taxon>Actinomycetota</taxon>
        <taxon>Actinomycetes</taxon>
        <taxon>Mycobacteriales</taxon>
        <taxon>Dietziaceae</taxon>
        <taxon>Dietzia</taxon>
    </lineage>
</organism>
<dbReference type="InterPro" id="IPR034154">
    <property type="entry name" value="TOPRIM_DnaG/twinkle"/>
</dbReference>
<dbReference type="Pfam" id="PF13362">
    <property type="entry name" value="Toprim_3"/>
    <property type="match status" value="1"/>
</dbReference>
<reference evidence="3 4" key="1">
    <citation type="submission" date="2016-06" db="EMBL/GenBank/DDBJ databases">
        <title>Complete genome sequence of a saline-alkali tolerant type strain Dietzia timorensis ID05-A0528T.</title>
        <authorList>
            <person name="Wu X."/>
        </authorList>
    </citation>
    <scope>NUCLEOTIDE SEQUENCE [LARGE SCALE GENOMIC DNA]</scope>
    <source>
        <strain evidence="3 4">ID05-A0528</strain>
    </source>
</reference>
<dbReference type="Pfam" id="PF13481">
    <property type="entry name" value="AAA_25"/>
    <property type="match status" value="1"/>
</dbReference>
<feature type="region of interest" description="Disordered" evidence="1">
    <location>
        <begin position="592"/>
        <end position="612"/>
    </location>
</feature>
<keyword evidence="4" id="KW-1185">Reference proteome</keyword>
<sequence length="645" mass="68943">MSLAIDRLREAWQQQGLAWKDTSSSTASAQAPGHSAKDQSVSVRQIDGQVLIHCHAGEDTAEVLDKLGLTVGDLFDNPAGIEYRYHDGRVVNRTPNKKFRQAGNTRGTALYRVETLPTDRTATVFVTEGEKDVHALESVDAIAVCGAMGAGKAKKFDWTPLEGRPVTVIADNDEPGYKHAAEVAELLSGLAASVTIVRAAAGKDAADHIAAGHPLTELVPLDYRPKGRRLNITRGTDVHPKRIRWIIREWIPAASLTLLAGREGLGKSTISARICADITRGTLEGEYFGQPRTVLYVHTEDSREHTVAPRLQAAGADMSRVLFVDVATEYSDHATLTLPTDVLALEQLVERENIGMVVLDAATSAMSAELSGRDDRDVRQFLEPLAMLAARQSTAVLGLVHFGKRDGADTGKLILGSIAWSQVARSVLSVALDEDTGKLVVTNTKTNLATRVHSQEAAIVNGTVETDDGPAEVGVCQWGEATNRDARDLLAGDPEDDDRGEIESVVFDYLETQGGSAPAGDVLKATRAAGLNDNAVKKARRKLGVKTERRGFGPGAQWVWAIDSGIDSIDSHSRARESMAPMAPMDAAKVPEESIDTPPQVRESSAPIAAPGEAGSPCAECGQTLLLDSPDGLCTRCGGRWAVGQ</sequence>
<dbReference type="Proteomes" id="UP000186104">
    <property type="component" value="Chromosome"/>
</dbReference>
<evidence type="ECO:0000256" key="1">
    <source>
        <dbReference type="SAM" id="MobiDB-lite"/>
    </source>
</evidence>
<dbReference type="RefSeq" id="WP_067473448.1">
    <property type="nucleotide sequence ID" value="NZ_CP015961.1"/>
</dbReference>
<dbReference type="Gene3D" id="3.40.1360.10">
    <property type="match status" value="1"/>
</dbReference>
<evidence type="ECO:0000313" key="3">
    <source>
        <dbReference type="EMBL" id="ANI91668.1"/>
    </source>
</evidence>
<dbReference type="KEGG" id="dtm:BJL86_0874"/>
<evidence type="ECO:0000313" key="4">
    <source>
        <dbReference type="Proteomes" id="UP000186104"/>
    </source>
</evidence>
<dbReference type="CDD" id="cd01029">
    <property type="entry name" value="TOPRIM_primases"/>
    <property type="match status" value="1"/>
</dbReference>
<dbReference type="Gene3D" id="3.40.50.300">
    <property type="entry name" value="P-loop containing nucleotide triphosphate hydrolases"/>
    <property type="match status" value="1"/>
</dbReference>
<proteinExistence type="predicted"/>
<accession>A0A173LJG3</accession>
<dbReference type="SUPFAM" id="SSF52540">
    <property type="entry name" value="P-loop containing nucleoside triphosphate hydrolases"/>
    <property type="match status" value="1"/>
</dbReference>